<dbReference type="Proteomes" id="UP000266723">
    <property type="component" value="Unassembled WGS sequence"/>
</dbReference>
<evidence type="ECO:0000256" key="1">
    <source>
        <dbReference type="SAM" id="MobiDB-lite"/>
    </source>
</evidence>
<sequence length="195" mass="22725">MVTARWRRLKKLKYGGLGWWSRRQQGVWRRLKKNVDSSINNRTMGPRRTKMASRIKPPHARGEQEDDEKWDKEASRRYNSLLNINILPTRFVDAGALNDLGHHEDLHAVLQVLGIADLCHITHPLYPDLVRQVLATAELTFKRPVFPIFEEASFTFFASGVKRSISLEKLTKIYEMSDEYTKTSFPRKFPPEQAF</sequence>
<feature type="compositionally biased region" description="Basic residues" evidence="1">
    <location>
        <begin position="45"/>
        <end position="59"/>
    </location>
</feature>
<dbReference type="Pfam" id="PF03078">
    <property type="entry name" value="ATHILA"/>
    <property type="match status" value="1"/>
</dbReference>
<gene>
    <name evidence="3" type="ORF">DY000_02015491</name>
</gene>
<name>A0ABQ7D9K7_BRACR</name>
<organism evidence="3 4">
    <name type="scientific">Brassica cretica</name>
    <name type="common">Mustard</name>
    <dbReference type="NCBI Taxonomy" id="69181"/>
    <lineage>
        <taxon>Eukaryota</taxon>
        <taxon>Viridiplantae</taxon>
        <taxon>Streptophyta</taxon>
        <taxon>Embryophyta</taxon>
        <taxon>Tracheophyta</taxon>
        <taxon>Spermatophyta</taxon>
        <taxon>Magnoliopsida</taxon>
        <taxon>eudicotyledons</taxon>
        <taxon>Gunneridae</taxon>
        <taxon>Pentapetalae</taxon>
        <taxon>rosids</taxon>
        <taxon>malvids</taxon>
        <taxon>Brassicales</taxon>
        <taxon>Brassicaceae</taxon>
        <taxon>Brassiceae</taxon>
        <taxon>Brassica</taxon>
    </lineage>
</organism>
<dbReference type="InterPro" id="IPR004312">
    <property type="entry name" value="ATHILA_Orf1_C"/>
</dbReference>
<evidence type="ECO:0000259" key="2">
    <source>
        <dbReference type="Pfam" id="PF03078"/>
    </source>
</evidence>
<feature type="region of interest" description="Disordered" evidence="1">
    <location>
        <begin position="38"/>
        <end position="71"/>
    </location>
</feature>
<reference evidence="3 4" key="1">
    <citation type="journal article" date="2020" name="BMC Genomics">
        <title>Intraspecific diversification of the crop wild relative Brassica cretica Lam. using demographic model selection.</title>
        <authorList>
            <person name="Kioukis A."/>
            <person name="Michalopoulou V.A."/>
            <person name="Briers L."/>
            <person name="Pirintsos S."/>
            <person name="Studholme D.J."/>
            <person name="Pavlidis P."/>
            <person name="Sarris P.F."/>
        </authorList>
    </citation>
    <scope>NUCLEOTIDE SEQUENCE [LARGE SCALE GENOMIC DNA]</scope>
    <source>
        <strain evidence="4">cv. PFS-1207/04</strain>
    </source>
</reference>
<evidence type="ECO:0000313" key="3">
    <source>
        <dbReference type="EMBL" id="KAF3568149.1"/>
    </source>
</evidence>
<comment type="caution">
    <text evidence="3">The sequence shown here is derived from an EMBL/GenBank/DDBJ whole genome shotgun (WGS) entry which is preliminary data.</text>
</comment>
<proteinExistence type="predicted"/>
<accession>A0ABQ7D9K7</accession>
<dbReference type="EMBL" id="QGKV02000759">
    <property type="protein sequence ID" value="KAF3568149.1"/>
    <property type="molecule type" value="Genomic_DNA"/>
</dbReference>
<protein>
    <recommendedName>
        <fullName evidence="2">Arabidopsis retrotransposon Orf1 C-terminal domain-containing protein</fullName>
    </recommendedName>
</protein>
<evidence type="ECO:0000313" key="4">
    <source>
        <dbReference type="Proteomes" id="UP000266723"/>
    </source>
</evidence>
<feature type="domain" description="Arabidopsis retrotransposon Orf1 C-terminal" evidence="2">
    <location>
        <begin position="57"/>
        <end position="183"/>
    </location>
</feature>
<keyword evidence="4" id="KW-1185">Reference proteome</keyword>